<evidence type="ECO:0000313" key="2">
    <source>
        <dbReference type="Proteomes" id="UP001501705"/>
    </source>
</evidence>
<reference evidence="2" key="1">
    <citation type="journal article" date="2019" name="Int. J. Syst. Evol. Microbiol.">
        <title>The Global Catalogue of Microorganisms (GCM) 10K type strain sequencing project: providing services to taxonomists for standard genome sequencing and annotation.</title>
        <authorList>
            <consortium name="The Broad Institute Genomics Platform"/>
            <consortium name="The Broad Institute Genome Sequencing Center for Infectious Disease"/>
            <person name="Wu L."/>
            <person name="Ma J."/>
        </authorList>
    </citation>
    <scope>NUCLEOTIDE SEQUENCE [LARGE SCALE GENOMIC DNA]</scope>
    <source>
        <strain evidence="2">JCM 15572</strain>
    </source>
</reference>
<keyword evidence="2" id="KW-1185">Reference proteome</keyword>
<comment type="caution">
    <text evidence="1">The sequence shown here is derived from an EMBL/GenBank/DDBJ whole genome shotgun (WGS) entry which is preliminary data.</text>
</comment>
<dbReference type="RefSeq" id="WP_344240962.1">
    <property type="nucleotide sequence ID" value="NZ_BAAAPH010000035.1"/>
</dbReference>
<organism evidence="1 2">
    <name type="scientific">Kribbella hippodromi</name>
    <dbReference type="NCBI Taxonomy" id="434347"/>
    <lineage>
        <taxon>Bacteria</taxon>
        <taxon>Bacillati</taxon>
        <taxon>Actinomycetota</taxon>
        <taxon>Actinomycetes</taxon>
        <taxon>Propionibacteriales</taxon>
        <taxon>Kribbellaceae</taxon>
        <taxon>Kribbella</taxon>
    </lineage>
</organism>
<name>A0ABP4Q9H5_9ACTN</name>
<dbReference type="Proteomes" id="UP001501705">
    <property type="component" value="Unassembled WGS sequence"/>
</dbReference>
<proteinExistence type="predicted"/>
<gene>
    <name evidence="1" type="ORF">GCM10009804_71270</name>
</gene>
<sequence length="58" mass="6618">MAVFRQELVRLVQGDREGLHPEALDTATDYDDWETDDEFLVWLWGALYPGEAVPVKGP</sequence>
<evidence type="ECO:0000313" key="1">
    <source>
        <dbReference type="EMBL" id="GAA1604771.1"/>
    </source>
</evidence>
<protein>
    <submittedName>
        <fullName evidence="1">Uncharacterized protein</fullName>
    </submittedName>
</protein>
<accession>A0ABP4Q9H5</accession>
<dbReference type="EMBL" id="BAAAPH010000035">
    <property type="protein sequence ID" value="GAA1604771.1"/>
    <property type="molecule type" value="Genomic_DNA"/>
</dbReference>